<dbReference type="PANTHER" id="PTHR43072:SF23">
    <property type="entry name" value="UPF0039 PROTEIN C11D3.02C"/>
    <property type="match status" value="1"/>
</dbReference>
<dbReference type="PROSITE" id="PS51186">
    <property type="entry name" value="GNAT"/>
    <property type="match status" value="1"/>
</dbReference>
<keyword evidence="5" id="KW-1185">Reference proteome</keyword>
<evidence type="ECO:0000256" key="2">
    <source>
        <dbReference type="ARBA" id="ARBA00023315"/>
    </source>
</evidence>
<dbReference type="InterPro" id="IPR016181">
    <property type="entry name" value="Acyl_CoA_acyltransferase"/>
</dbReference>
<evidence type="ECO:0000259" key="3">
    <source>
        <dbReference type="PROSITE" id="PS51186"/>
    </source>
</evidence>
<dbReference type="KEGG" id="kbs:EPA93_45145"/>
<dbReference type="GO" id="GO:0016747">
    <property type="term" value="F:acyltransferase activity, transferring groups other than amino-acyl groups"/>
    <property type="evidence" value="ECO:0007669"/>
    <property type="project" value="InterPro"/>
</dbReference>
<sequence length="165" mass="18648">MHVRVAAPTDAAAITAIYNQGIEDRVGTFEIELRTEAMVASWFDGRHPIVVVEAEQAVIAYASTSPYRQRACYAGIAEFSVYVRRDWRGKGAGRLALSHLMHECEAVGFWKLVSRIFVENDASRQLMRSLGFREVGIYEKHGQLDGVWRDVVIVEYLFARNLAQV</sequence>
<dbReference type="RefSeq" id="WP_129893842.1">
    <property type="nucleotide sequence ID" value="NZ_CP035758.1"/>
</dbReference>
<evidence type="ECO:0000313" key="5">
    <source>
        <dbReference type="Proteomes" id="UP000290365"/>
    </source>
</evidence>
<accession>A0A4P6K4B4</accession>
<proteinExistence type="predicted"/>
<dbReference type="EMBL" id="CP035758">
    <property type="protein sequence ID" value="QBD82773.1"/>
    <property type="molecule type" value="Genomic_DNA"/>
</dbReference>
<dbReference type="InterPro" id="IPR000182">
    <property type="entry name" value="GNAT_dom"/>
</dbReference>
<feature type="domain" description="N-acetyltransferase" evidence="3">
    <location>
        <begin position="1"/>
        <end position="163"/>
    </location>
</feature>
<name>A0A4P6K4B4_KTERU</name>
<dbReference type="Pfam" id="PF00583">
    <property type="entry name" value="Acetyltransf_1"/>
    <property type="match status" value="1"/>
</dbReference>
<keyword evidence="2" id="KW-0012">Acyltransferase</keyword>
<protein>
    <submittedName>
        <fullName evidence="4">N-acetyltransferase family protein</fullName>
    </submittedName>
</protein>
<organism evidence="4 5">
    <name type="scientific">Ktedonosporobacter rubrisoli</name>
    <dbReference type="NCBI Taxonomy" id="2509675"/>
    <lineage>
        <taxon>Bacteria</taxon>
        <taxon>Bacillati</taxon>
        <taxon>Chloroflexota</taxon>
        <taxon>Ktedonobacteria</taxon>
        <taxon>Ktedonobacterales</taxon>
        <taxon>Ktedonosporobacteraceae</taxon>
        <taxon>Ktedonosporobacter</taxon>
    </lineage>
</organism>
<dbReference type="Gene3D" id="3.40.630.30">
    <property type="match status" value="1"/>
</dbReference>
<dbReference type="PANTHER" id="PTHR43072">
    <property type="entry name" value="N-ACETYLTRANSFERASE"/>
    <property type="match status" value="1"/>
</dbReference>
<gene>
    <name evidence="4" type="ORF">EPA93_45145</name>
</gene>
<dbReference type="NCBIfam" id="NF040503">
    <property type="entry name" value="resist_ArsN1a"/>
    <property type="match status" value="1"/>
</dbReference>
<reference evidence="4 5" key="1">
    <citation type="submission" date="2019-01" db="EMBL/GenBank/DDBJ databases">
        <title>Ktedonosporobacter rubrisoli SCAWS-G2.</title>
        <authorList>
            <person name="Huang Y."/>
            <person name="Yan B."/>
        </authorList>
    </citation>
    <scope>NUCLEOTIDE SEQUENCE [LARGE SCALE GENOMIC DNA]</scope>
    <source>
        <strain evidence="4 5">SCAWS-G2</strain>
    </source>
</reference>
<dbReference type="OrthoDB" id="9798006at2"/>
<dbReference type="CDD" id="cd04301">
    <property type="entry name" value="NAT_SF"/>
    <property type="match status" value="1"/>
</dbReference>
<dbReference type="SUPFAM" id="SSF55729">
    <property type="entry name" value="Acyl-CoA N-acyltransferases (Nat)"/>
    <property type="match status" value="1"/>
</dbReference>
<dbReference type="AlphaFoldDB" id="A0A4P6K4B4"/>
<evidence type="ECO:0000256" key="1">
    <source>
        <dbReference type="ARBA" id="ARBA00022679"/>
    </source>
</evidence>
<keyword evidence="1 4" id="KW-0808">Transferase</keyword>
<evidence type="ECO:0000313" key="4">
    <source>
        <dbReference type="EMBL" id="QBD82773.1"/>
    </source>
</evidence>
<dbReference type="Proteomes" id="UP000290365">
    <property type="component" value="Chromosome"/>
</dbReference>